<dbReference type="Gene3D" id="3.30.1360.200">
    <property type="match status" value="1"/>
</dbReference>
<dbReference type="Pfam" id="PF22599">
    <property type="entry name" value="SecDF_P1_head"/>
    <property type="match status" value="1"/>
</dbReference>
<accession>A0A9X3MPV8</accession>
<keyword evidence="1" id="KW-0812">Transmembrane</keyword>
<name>A0A9X3MPV8_9ACTN</name>
<keyword evidence="4" id="KW-1185">Reference proteome</keyword>
<comment type="caution">
    <text evidence="3">The sequence shown here is derived from an EMBL/GenBank/DDBJ whole genome shotgun (WGS) entry which is preliminary data.</text>
</comment>
<dbReference type="EMBL" id="JAPDOD010000006">
    <property type="protein sequence ID" value="MDA0160671.1"/>
    <property type="molecule type" value="Genomic_DNA"/>
</dbReference>
<gene>
    <name evidence="3" type="ORF">OM076_10380</name>
</gene>
<feature type="transmembrane region" description="Helical" evidence="1">
    <location>
        <begin position="33"/>
        <end position="52"/>
    </location>
</feature>
<sequence length="296" mass="30084">MNSDYVSRLRAELLRAGAAAPAPRRRARVSRPLAGAVGVALLVAVVVLLLPGSRRDEVPAQNAGTLTYRVVGGDAGKAAEILRLRVKAAGVGGEVASGGGVLTIPAAGADATAPGRFAIYDWERSVLGPDGRPVPTDDAVTGGPNAGQAGALSESAARALASRSGGRALKADGGWFALADDPALTNTDVAAARSDGTTVALDLTPGGRQAFRTLTRTLAQRGADQALGGDPLQTSQHLALVLDDRIVSVPYINWREAPDGLDGASMSGFATPREARLAAAVLCFGPLPGTLQLMQG</sequence>
<feature type="domain" description="SecDF P1 head subdomain" evidence="2">
    <location>
        <begin position="175"/>
        <end position="288"/>
    </location>
</feature>
<dbReference type="Proteomes" id="UP001149140">
    <property type="component" value="Unassembled WGS sequence"/>
</dbReference>
<evidence type="ECO:0000313" key="3">
    <source>
        <dbReference type="EMBL" id="MDA0160671.1"/>
    </source>
</evidence>
<keyword evidence="1" id="KW-0472">Membrane</keyword>
<keyword evidence="1" id="KW-1133">Transmembrane helix</keyword>
<dbReference type="RefSeq" id="WP_270039634.1">
    <property type="nucleotide sequence ID" value="NZ_JAPDOD010000006.1"/>
</dbReference>
<proteinExistence type="predicted"/>
<organism evidence="3 4">
    <name type="scientific">Solirubrobacter ginsenosidimutans</name>
    <dbReference type="NCBI Taxonomy" id="490573"/>
    <lineage>
        <taxon>Bacteria</taxon>
        <taxon>Bacillati</taxon>
        <taxon>Actinomycetota</taxon>
        <taxon>Thermoleophilia</taxon>
        <taxon>Solirubrobacterales</taxon>
        <taxon>Solirubrobacteraceae</taxon>
        <taxon>Solirubrobacter</taxon>
    </lineage>
</organism>
<dbReference type="AlphaFoldDB" id="A0A9X3MPV8"/>
<evidence type="ECO:0000256" key="1">
    <source>
        <dbReference type="SAM" id="Phobius"/>
    </source>
</evidence>
<evidence type="ECO:0000313" key="4">
    <source>
        <dbReference type="Proteomes" id="UP001149140"/>
    </source>
</evidence>
<dbReference type="InterPro" id="IPR054384">
    <property type="entry name" value="SecDF_P1_head"/>
</dbReference>
<protein>
    <recommendedName>
        <fullName evidence="2">SecDF P1 head subdomain domain-containing protein</fullName>
    </recommendedName>
</protein>
<reference evidence="3" key="1">
    <citation type="submission" date="2022-10" db="EMBL/GenBank/DDBJ databases">
        <title>The WGS of Solirubrobacter ginsenosidimutans DSM 21036.</title>
        <authorList>
            <person name="Jiang Z."/>
        </authorList>
    </citation>
    <scope>NUCLEOTIDE SEQUENCE</scope>
    <source>
        <strain evidence="3">DSM 21036</strain>
    </source>
</reference>
<evidence type="ECO:0000259" key="2">
    <source>
        <dbReference type="Pfam" id="PF22599"/>
    </source>
</evidence>